<accession>W1X8G2</accession>
<proteinExistence type="predicted"/>
<gene>
    <name evidence="1" type="ORF">Q609_ECAC00707G0002</name>
</gene>
<reference evidence="1 2" key="1">
    <citation type="submission" date="2013-12" db="EMBL/GenBank/DDBJ databases">
        <title>A Varibaculum cambriense genome reconstructed from a premature infant gut community with otherwise low bacterial novelty that shifts toward anaerobic metabolism during the third week of life.</title>
        <authorList>
            <person name="Brown C.T."/>
            <person name="Sharon I."/>
            <person name="Thomas B.C."/>
            <person name="Castelle C.J."/>
            <person name="Morowitz M.J."/>
            <person name="Banfield J.F."/>
        </authorList>
    </citation>
    <scope>NUCLEOTIDE SEQUENCE [LARGE SCALE GENOMIC DNA]</scope>
    <source>
        <strain evidence="2">DORA_A_5_14_21</strain>
    </source>
</reference>
<protein>
    <submittedName>
        <fullName evidence="1">Ribonuclease BN</fullName>
    </submittedName>
</protein>
<feature type="non-terminal residue" evidence="1">
    <location>
        <position position="1"/>
    </location>
</feature>
<dbReference type="AlphaFoldDB" id="W1X8G2"/>
<organism evidence="1 2">
    <name type="scientific">Escherichia coli DORA_A_5_14_21</name>
    <dbReference type="NCBI Taxonomy" id="1403943"/>
    <lineage>
        <taxon>Bacteria</taxon>
        <taxon>Pseudomonadati</taxon>
        <taxon>Pseudomonadota</taxon>
        <taxon>Gammaproteobacteria</taxon>
        <taxon>Enterobacterales</taxon>
        <taxon>Enterobacteriaceae</taxon>
        <taxon>Escherichia</taxon>
    </lineage>
</organism>
<name>W1X8G2_ECOLX</name>
<evidence type="ECO:0000313" key="2">
    <source>
        <dbReference type="Proteomes" id="UP000018853"/>
    </source>
</evidence>
<sequence length="33" mass="3846">SRYDDKGCQHLLRECRSIFPATELANDFTVFNV</sequence>
<dbReference type="Proteomes" id="UP000018853">
    <property type="component" value="Unassembled WGS sequence"/>
</dbReference>
<evidence type="ECO:0000313" key="1">
    <source>
        <dbReference type="EMBL" id="ETJ26568.1"/>
    </source>
</evidence>
<comment type="caution">
    <text evidence="1">The sequence shown here is derived from an EMBL/GenBank/DDBJ whole genome shotgun (WGS) entry which is preliminary data.</text>
</comment>
<dbReference type="EMBL" id="AZLZ01000707">
    <property type="protein sequence ID" value="ETJ26568.1"/>
    <property type="molecule type" value="Genomic_DNA"/>
</dbReference>